<evidence type="ECO:0000313" key="2">
    <source>
        <dbReference type="Proteomes" id="UP000799444"/>
    </source>
</evidence>
<organism evidence="1 2">
    <name type="scientific">Polyplosphaeria fusca</name>
    <dbReference type="NCBI Taxonomy" id="682080"/>
    <lineage>
        <taxon>Eukaryota</taxon>
        <taxon>Fungi</taxon>
        <taxon>Dikarya</taxon>
        <taxon>Ascomycota</taxon>
        <taxon>Pezizomycotina</taxon>
        <taxon>Dothideomycetes</taxon>
        <taxon>Pleosporomycetidae</taxon>
        <taxon>Pleosporales</taxon>
        <taxon>Tetraplosphaeriaceae</taxon>
        <taxon>Polyplosphaeria</taxon>
    </lineage>
</organism>
<proteinExistence type="predicted"/>
<evidence type="ECO:0000313" key="1">
    <source>
        <dbReference type="EMBL" id="KAF2739319.1"/>
    </source>
</evidence>
<reference evidence="1" key="1">
    <citation type="journal article" date="2020" name="Stud. Mycol.">
        <title>101 Dothideomycetes genomes: a test case for predicting lifestyles and emergence of pathogens.</title>
        <authorList>
            <person name="Haridas S."/>
            <person name="Albert R."/>
            <person name="Binder M."/>
            <person name="Bloem J."/>
            <person name="Labutti K."/>
            <person name="Salamov A."/>
            <person name="Andreopoulos B."/>
            <person name="Baker S."/>
            <person name="Barry K."/>
            <person name="Bills G."/>
            <person name="Bluhm B."/>
            <person name="Cannon C."/>
            <person name="Castanera R."/>
            <person name="Culley D."/>
            <person name="Daum C."/>
            <person name="Ezra D."/>
            <person name="Gonzalez J."/>
            <person name="Henrissat B."/>
            <person name="Kuo A."/>
            <person name="Liang C."/>
            <person name="Lipzen A."/>
            <person name="Lutzoni F."/>
            <person name="Magnuson J."/>
            <person name="Mondo S."/>
            <person name="Nolan M."/>
            <person name="Ohm R."/>
            <person name="Pangilinan J."/>
            <person name="Park H.-J."/>
            <person name="Ramirez L."/>
            <person name="Alfaro M."/>
            <person name="Sun H."/>
            <person name="Tritt A."/>
            <person name="Yoshinaga Y."/>
            <person name="Zwiers L.-H."/>
            <person name="Turgeon B."/>
            <person name="Goodwin S."/>
            <person name="Spatafora J."/>
            <person name="Crous P."/>
            <person name="Grigoriev I."/>
        </authorList>
    </citation>
    <scope>NUCLEOTIDE SEQUENCE</scope>
    <source>
        <strain evidence="1">CBS 125425</strain>
    </source>
</reference>
<protein>
    <submittedName>
        <fullName evidence="1">Uncharacterized protein</fullName>
    </submittedName>
</protein>
<dbReference type="EMBL" id="ML996105">
    <property type="protein sequence ID" value="KAF2739319.1"/>
    <property type="molecule type" value="Genomic_DNA"/>
</dbReference>
<dbReference type="AlphaFoldDB" id="A0A9P4V5Z9"/>
<dbReference type="Proteomes" id="UP000799444">
    <property type="component" value="Unassembled WGS sequence"/>
</dbReference>
<comment type="caution">
    <text evidence="1">The sequence shown here is derived from an EMBL/GenBank/DDBJ whole genome shotgun (WGS) entry which is preliminary data.</text>
</comment>
<accession>A0A9P4V5Z9</accession>
<gene>
    <name evidence="1" type="ORF">EJ04DRAFT_356852</name>
</gene>
<sequence>MESKAEANKAVQVGRRAGTECTKRTRNARCRMSDSGWWSARQASGKGTGAVNRIHSAATTAASPPSACVEGAESGCAGAGPKHTLFFWRRRGRRGGHRRREWNIPAPQPPASQRRYRNTHLYLASCIDTRVSGSRDKQVALLVIWRVIEPG</sequence>
<name>A0A9P4V5Z9_9PLEO</name>
<keyword evidence="2" id="KW-1185">Reference proteome</keyword>